<keyword evidence="1" id="KW-0328">Glycosyltransferase</keyword>
<dbReference type="InterPro" id="IPR000845">
    <property type="entry name" value="Nucleoside_phosphorylase_d"/>
</dbReference>
<dbReference type="GO" id="GO:0006166">
    <property type="term" value="P:purine ribonucleoside salvage"/>
    <property type="evidence" value="ECO:0007669"/>
    <property type="project" value="UniProtKB-KW"/>
</dbReference>
<evidence type="ECO:0000259" key="4">
    <source>
        <dbReference type="Pfam" id="PF01048"/>
    </source>
</evidence>
<organism evidence="5 6">
    <name type="scientific">Exophiala bonariae</name>
    <dbReference type="NCBI Taxonomy" id="1690606"/>
    <lineage>
        <taxon>Eukaryota</taxon>
        <taxon>Fungi</taxon>
        <taxon>Dikarya</taxon>
        <taxon>Ascomycota</taxon>
        <taxon>Pezizomycotina</taxon>
        <taxon>Eurotiomycetes</taxon>
        <taxon>Chaetothyriomycetidae</taxon>
        <taxon>Chaetothyriales</taxon>
        <taxon>Herpotrichiellaceae</taxon>
        <taxon>Exophiala</taxon>
    </lineage>
</organism>
<name>A0AAV9N7M0_9EURO</name>
<dbReference type="GO" id="GO:0017061">
    <property type="term" value="F:S-methyl-5-thioadenosine phosphorylase activity"/>
    <property type="evidence" value="ECO:0007669"/>
    <property type="project" value="InterPro"/>
</dbReference>
<accession>A0AAV9N7M0</accession>
<dbReference type="PANTHER" id="PTHR42679">
    <property type="entry name" value="S-METHYL-5'-THIOADENOSINE PHOSPHORYLASE"/>
    <property type="match status" value="1"/>
</dbReference>
<proteinExistence type="predicted"/>
<keyword evidence="3" id="KW-0660">Purine salvage</keyword>
<sequence length="107" mass="11964">MSTLPEAKLAAEAEIAYQVIIMSTDYDCWHDSGDVSVEMVMGHMRANAVNARRFIAAVLDELSKEEHAELVQGKHLAGGRKFGISTYPEGRSKKAVEKLNWLFEGYF</sequence>
<keyword evidence="2" id="KW-0808">Transferase</keyword>
<dbReference type="Proteomes" id="UP001358417">
    <property type="component" value="Unassembled WGS sequence"/>
</dbReference>
<evidence type="ECO:0000256" key="3">
    <source>
        <dbReference type="ARBA" id="ARBA00022726"/>
    </source>
</evidence>
<evidence type="ECO:0000313" key="6">
    <source>
        <dbReference type="Proteomes" id="UP001358417"/>
    </source>
</evidence>
<dbReference type="Pfam" id="PF01048">
    <property type="entry name" value="PNP_UDP_1"/>
    <property type="match status" value="1"/>
</dbReference>
<comment type="caution">
    <text evidence="5">The sequence shown here is derived from an EMBL/GenBank/DDBJ whole genome shotgun (WGS) entry which is preliminary data.</text>
</comment>
<dbReference type="AlphaFoldDB" id="A0AAV9N7M0"/>
<dbReference type="Gene3D" id="3.40.50.1580">
    <property type="entry name" value="Nucleoside phosphorylase domain"/>
    <property type="match status" value="1"/>
</dbReference>
<evidence type="ECO:0000256" key="1">
    <source>
        <dbReference type="ARBA" id="ARBA00022676"/>
    </source>
</evidence>
<dbReference type="PANTHER" id="PTHR42679:SF2">
    <property type="entry name" value="S-METHYL-5'-THIOADENOSINE PHOSPHORYLASE"/>
    <property type="match status" value="1"/>
</dbReference>
<feature type="domain" description="Nucleoside phosphorylase" evidence="4">
    <location>
        <begin position="1"/>
        <end position="59"/>
    </location>
</feature>
<reference evidence="5 6" key="1">
    <citation type="submission" date="2023-08" db="EMBL/GenBank/DDBJ databases">
        <title>Black Yeasts Isolated from many extreme environments.</title>
        <authorList>
            <person name="Coleine C."/>
            <person name="Stajich J.E."/>
            <person name="Selbmann L."/>
        </authorList>
    </citation>
    <scope>NUCLEOTIDE SEQUENCE [LARGE SCALE GENOMIC DNA]</scope>
    <source>
        <strain evidence="5 6">CCFEE 5792</strain>
    </source>
</reference>
<dbReference type="InterPro" id="IPR010044">
    <property type="entry name" value="MTAP"/>
</dbReference>
<dbReference type="GO" id="GO:0005829">
    <property type="term" value="C:cytosol"/>
    <property type="evidence" value="ECO:0007669"/>
    <property type="project" value="TreeGrafter"/>
</dbReference>
<dbReference type="SUPFAM" id="SSF53167">
    <property type="entry name" value="Purine and uridine phosphorylases"/>
    <property type="match status" value="1"/>
</dbReference>
<dbReference type="GO" id="GO:0019509">
    <property type="term" value="P:L-methionine salvage from methylthioadenosine"/>
    <property type="evidence" value="ECO:0007669"/>
    <property type="project" value="TreeGrafter"/>
</dbReference>
<dbReference type="GeneID" id="89972092"/>
<dbReference type="EMBL" id="JAVRRD010000017">
    <property type="protein sequence ID" value="KAK5050627.1"/>
    <property type="molecule type" value="Genomic_DNA"/>
</dbReference>
<evidence type="ECO:0000313" key="5">
    <source>
        <dbReference type="EMBL" id="KAK5050627.1"/>
    </source>
</evidence>
<keyword evidence="6" id="KW-1185">Reference proteome</keyword>
<dbReference type="InterPro" id="IPR035994">
    <property type="entry name" value="Nucleoside_phosphorylase_sf"/>
</dbReference>
<evidence type="ECO:0000256" key="2">
    <source>
        <dbReference type="ARBA" id="ARBA00022679"/>
    </source>
</evidence>
<dbReference type="RefSeq" id="XP_064705213.1">
    <property type="nucleotide sequence ID" value="XM_064847492.1"/>
</dbReference>
<protein>
    <recommendedName>
        <fullName evidence="4">Nucleoside phosphorylase domain-containing protein</fullName>
    </recommendedName>
</protein>
<gene>
    <name evidence="5" type="ORF">LTR84_003909</name>
</gene>